<evidence type="ECO:0000313" key="4">
    <source>
        <dbReference type="Proteomes" id="UP000644699"/>
    </source>
</evidence>
<protein>
    <submittedName>
        <fullName evidence="3">N-acetyltransferase</fullName>
    </submittedName>
</protein>
<feature type="region of interest" description="Disordered" evidence="1">
    <location>
        <begin position="264"/>
        <end position="284"/>
    </location>
</feature>
<feature type="domain" description="N-acetyltransferase" evidence="2">
    <location>
        <begin position="9"/>
        <end position="142"/>
    </location>
</feature>
<dbReference type="PANTHER" id="PTHR47237">
    <property type="entry name" value="SLL0310 PROTEIN"/>
    <property type="match status" value="1"/>
</dbReference>
<dbReference type="InterPro" id="IPR016181">
    <property type="entry name" value="Acyl_CoA_acyltransferase"/>
</dbReference>
<keyword evidence="4" id="KW-1185">Reference proteome</keyword>
<reference evidence="3" key="2">
    <citation type="submission" date="2020-09" db="EMBL/GenBank/DDBJ databases">
        <authorList>
            <person name="Sun Q."/>
            <person name="Zhou Y."/>
        </authorList>
    </citation>
    <scope>NUCLEOTIDE SEQUENCE</scope>
    <source>
        <strain evidence="3">CGMCC 1.15367</strain>
    </source>
</reference>
<evidence type="ECO:0000259" key="2">
    <source>
        <dbReference type="PROSITE" id="PS51186"/>
    </source>
</evidence>
<dbReference type="InterPro" id="IPR041496">
    <property type="entry name" value="YitH/HolE_GNAT"/>
</dbReference>
<name>A0A916ZT54_9HYPH</name>
<dbReference type="GO" id="GO:0016747">
    <property type="term" value="F:acyltransferase activity, transferring groups other than amino-acyl groups"/>
    <property type="evidence" value="ECO:0007669"/>
    <property type="project" value="InterPro"/>
</dbReference>
<dbReference type="Gene3D" id="3.40.630.90">
    <property type="match status" value="1"/>
</dbReference>
<dbReference type="Pfam" id="PF18014">
    <property type="entry name" value="Acetyltransf_18"/>
    <property type="match status" value="1"/>
</dbReference>
<dbReference type="InterPro" id="IPR052729">
    <property type="entry name" value="Acyl/Acetyltrans_Enzymes"/>
</dbReference>
<accession>A0A916ZT54</accession>
<dbReference type="AlphaFoldDB" id="A0A916ZT54"/>
<dbReference type="Gene3D" id="3.40.630.30">
    <property type="match status" value="1"/>
</dbReference>
<dbReference type="PANTHER" id="PTHR47237:SF2">
    <property type="entry name" value="BLL4206 PROTEIN"/>
    <property type="match status" value="1"/>
</dbReference>
<dbReference type="EMBL" id="BMIQ01000005">
    <property type="protein sequence ID" value="GGE10313.1"/>
    <property type="molecule type" value="Genomic_DNA"/>
</dbReference>
<dbReference type="InterPro" id="IPR000182">
    <property type="entry name" value="GNAT_dom"/>
</dbReference>
<organism evidence="3 4">
    <name type="scientific">Aureimonas endophytica</name>
    <dbReference type="NCBI Taxonomy" id="2027858"/>
    <lineage>
        <taxon>Bacteria</taxon>
        <taxon>Pseudomonadati</taxon>
        <taxon>Pseudomonadota</taxon>
        <taxon>Alphaproteobacteria</taxon>
        <taxon>Hyphomicrobiales</taxon>
        <taxon>Aurantimonadaceae</taxon>
        <taxon>Aureimonas</taxon>
    </lineage>
</organism>
<dbReference type="RefSeq" id="WP_188910173.1">
    <property type="nucleotide sequence ID" value="NZ_BMIQ01000005.1"/>
</dbReference>
<dbReference type="Proteomes" id="UP000644699">
    <property type="component" value="Unassembled WGS sequence"/>
</dbReference>
<gene>
    <name evidence="3" type="ORF">GCM10011390_31660</name>
</gene>
<sequence>MAGSTIELNRLRAMEPGDIDAVHALSVEVRWPHRPDDWRFVLEIGHGLVATDEGGRVMGSAMWWPFGEDLATIGMVIVSPRLQGRGTGRRLMREIFAAAGTRTIRLVATAAGQRLYESEGFRASQTITQYQGLAEPPSLPEDPRVRPAEEADWAAIARLDAEAIGGDRARMLAELKRVGSAVVLGAPGAAPDGFAICRPFGRGRVIGPIVARAPEDAIALAAFFMRAHEAMFLRVDTPEREGAFVDFVEACGLAQVDRVVQMTRGTPPATGPARTFGLTNQALG</sequence>
<evidence type="ECO:0000256" key="1">
    <source>
        <dbReference type="SAM" id="MobiDB-lite"/>
    </source>
</evidence>
<reference evidence="3" key="1">
    <citation type="journal article" date="2014" name="Int. J. Syst. Evol. Microbiol.">
        <title>Complete genome sequence of Corynebacterium casei LMG S-19264T (=DSM 44701T), isolated from a smear-ripened cheese.</title>
        <authorList>
            <consortium name="US DOE Joint Genome Institute (JGI-PGF)"/>
            <person name="Walter F."/>
            <person name="Albersmeier A."/>
            <person name="Kalinowski J."/>
            <person name="Ruckert C."/>
        </authorList>
    </citation>
    <scope>NUCLEOTIDE SEQUENCE</scope>
    <source>
        <strain evidence="3">CGMCC 1.15367</strain>
    </source>
</reference>
<dbReference type="Pfam" id="PF13508">
    <property type="entry name" value="Acetyltransf_7"/>
    <property type="match status" value="1"/>
</dbReference>
<dbReference type="CDD" id="cd04301">
    <property type="entry name" value="NAT_SF"/>
    <property type="match status" value="1"/>
</dbReference>
<evidence type="ECO:0000313" key="3">
    <source>
        <dbReference type="EMBL" id="GGE10313.1"/>
    </source>
</evidence>
<proteinExistence type="predicted"/>
<dbReference type="SUPFAM" id="SSF55729">
    <property type="entry name" value="Acyl-CoA N-acyltransferases (Nat)"/>
    <property type="match status" value="1"/>
</dbReference>
<comment type="caution">
    <text evidence="3">The sequence shown here is derived from an EMBL/GenBank/DDBJ whole genome shotgun (WGS) entry which is preliminary data.</text>
</comment>
<dbReference type="PROSITE" id="PS51186">
    <property type="entry name" value="GNAT"/>
    <property type="match status" value="1"/>
</dbReference>